<name>A0A150JPZ8_HEYCO</name>
<dbReference type="SUPFAM" id="SSF53067">
    <property type="entry name" value="Actin-like ATPase domain"/>
    <property type="match status" value="1"/>
</dbReference>
<comment type="caution">
    <text evidence="1">The sequence shown here is derived from an EMBL/GenBank/DDBJ whole genome shotgun (WGS) entry which is preliminary data.</text>
</comment>
<dbReference type="Gene3D" id="3.30.420.40">
    <property type="match status" value="1"/>
</dbReference>
<reference evidence="1 2" key="1">
    <citation type="submission" date="2016-01" db="EMBL/GenBank/DDBJ databases">
        <title>Genome Sequences of Twelve Sporeforming Bacillus Species Isolated from Foods.</title>
        <authorList>
            <person name="Berendsen E.M."/>
            <person name="Wells-Bennik M.H."/>
            <person name="Krawcyk A.O."/>
            <person name="De Jong A."/>
            <person name="Holsappel S."/>
            <person name="Eijlander R.T."/>
            <person name="Kuipers O.P."/>
        </authorList>
    </citation>
    <scope>NUCLEOTIDE SEQUENCE [LARGE SCALE GENOMIC DNA]</scope>
    <source>
        <strain evidence="1 2">B4098</strain>
    </source>
</reference>
<evidence type="ECO:0008006" key="3">
    <source>
        <dbReference type="Google" id="ProtNLM"/>
    </source>
</evidence>
<accession>A0A150JPZ8</accession>
<organism evidence="1 2">
    <name type="scientific">Heyndrickxia coagulans</name>
    <name type="common">Weizmannia coagulans</name>
    <dbReference type="NCBI Taxonomy" id="1398"/>
    <lineage>
        <taxon>Bacteria</taxon>
        <taxon>Bacillati</taxon>
        <taxon>Bacillota</taxon>
        <taxon>Bacilli</taxon>
        <taxon>Bacillales</taxon>
        <taxon>Bacillaceae</taxon>
        <taxon>Heyndrickxia</taxon>
    </lineage>
</organism>
<proteinExistence type="predicted"/>
<dbReference type="InterPro" id="IPR043129">
    <property type="entry name" value="ATPase_NBD"/>
</dbReference>
<dbReference type="Proteomes" id="UP000075288">
    <property type="component" value="Unassembled WGS sequence"/>
</dbReference>
<dbReference type="Pfam" id="PF11104">
    <property type="entry name" value="PilM_2"/>
    <property type="match status" value="1"/>
</dbReference>
<evidence type="ECO:0000313" key="2">
    <source>
        <dbReference type="Proteomes" id="UP000075288"/>
    </source>
</evidence>
<protein>
    <recommendedName>
        <fullName evidence="3">Pilus assembly protein PilM</fullName>
    </recommendedName>
</protein>
<sequence length="333" mass="37704">MMPRSFFPSSKKTGNFIIKDHVIRFLELRQTDPPVVSKMGERYLPEGLIRGGKIADAETLAMIAEECLDDWGLKGKHPVRFAVPDNFVVVRQIAVPDEIAMDEMEGYITLELGSTIHLPFDDPVFDFALLGASNQEKQVLLFAAPRDVVEDYADFFNGIRLSPVAADISPLCAYRSFYHLNTLNAMDHLLLLQFDLSMATATIFHRHFPLLTREIEVDIPLSKWETETSAFGEKKYRWPEGDPLLRYQTENIDKELDRIMNYYQFSIRKGQDAVNQILLNGDYPYLPGVAENLAEQFGLPVTMIVTEKVSSVTGQPFPARFAPVLGLALKEVK</sequence>
<gene>
    <name evidence="1" type="ORF">B4098_2611</name>
</gene>
<dbReference type="EMBL" id="LQYG01000113">
    <property type="protein sequence ID" value="KYC59370.1"/>
    <property type="molecule type" value="Genomic_DNA"/>
</dbReference>
<dbReference type="InterPro" id="IPR005883">
    <property type="entry name" value="PilM"/>
</dbReference>
<dbReference type="PATRIC" id="fig|1398.26.peg.1906"/>
<dbReference type="AlphaFoldDB" id="A0A150JPZ8"/>
<evidence type="ECO:0000313" key="1">
    <source>
        <dbReference type="EMBL" id="KYC59370.1"/>
    </source>
</evidence>